<gene>
    <name evidence="2" type="ORF">TGRH88_030800</name>
</gene>
<feature type="compositionally biased region" description="Basic and acidic residues" evidence="1">
    <location>
        <begin position="1429"/>
        <end position="1441"/>
    </location>
</feature>
<feature type="compositionally biased region" description="Gly residues" evidence="1">
    <location>
        <begin position="684"/>
        <end position="698"/>
    </location>
</feature>
<reference evidence="2 3" key="1">
    <citation type="submission" date="2020-03" db="EMBL/GenBank/DDBJ databases">
        <title>Genome sequence of Toxoplasma gondii RH-88 strain.</title>
        <authorList>
            <person name="Lorenzi H.A."/>
            <person name="Venepally P."/>
            <person name="Rozenberg A."/>
            <person name="Sibley D."/>
        </authorList>
    </citation>
    <scope>NUCLEOTIDE SEQUENCE [LARGE SCALE GENOMIC DNA]</scope>
    <source>
        <strain evidence="2 3">RH-88</strain>
    </source>
</reference>
<evidence type="ECO:0000313" key="3">
    <source>
        <dbReference type="Proteomes" id="UP000557509"/>
    </source>
</evidence>
<feature type="region of interest" description="Disordered" evidence="1">
    <location>
        <begin position="85"/>
        <end position="114"/>
    </location>
</feature>
<feature type="compositionally biased region" description="Basic and acidic residues" evidence="1">
    <location>
        <begin position="927"/>
        <end position="943"/>
    </location>
</feature>
<feature type="region of interest" description="Disordered" evidence="1">
    <location>
        <begin position="162"/>
        <end position="210"/>
    </location>
</feature>
<feature type="compositionally biased region" description="Polar residues" evidence="1">
    <location>
        <begin position="568"/>
        <end position="582"/>
    </location>
</feature>
<feature type="compositionally biased region" description="Polar residues" evidence="1">
    <location>
        <begin position="381"/>
        <end position="396"/>
    </location>
</feature>
<feature type="compositionally biased region" description="Gly residues" evidence="1">
    <location>
        <begin position="829"/>
        <end position="840"/>
    </location>
</feature>
<feature type="compositionally biased region" description="Basic and acidic residues" evidence="1">
    <location>
        <begin position="815"/>
        <end position="828"/>
    </location>
</feature>
<feature type="compositionally biased region" description="Basic residues" evidence="1">
    <location>
        <begin position="882"/>
        <end position="893"/>
    </location>
</feature>
<accession>A0A7J6K8V9</accession>
<feature type="compositionally biased region" description="Polar residues" evidence="1">
    <location>
        <begin position="348"/>
        <end position="367"/>
    </location>
</feature>
<feature type="compositionally biased region" description="Basic and acidic residues" evidence="1">
    <location>
        <begin position="721"/>
        <end position="760"/>
    </location>
</feature>
<feature type="compositionally biased region" description="Low complexity" evidence="1">
    <location>
        <begin position="165"/>
        <end position="189"/>
    </location>
</feature>
<dbReference type="Proteomes" id="UP000557509">
    <property type="component" value="Unassembled WGS sequence"/>
</dbReference>
<feature type="compositionally biased region" description="Low complexity" evidence="1">
    <location>
        <begin position="538"/>
        <end position="553"/>
    </location>
</feature>
<proteinExistence type="predicted"/>
<feature type="compositionally biased region" description="Basic and acidic residues" evidence="1">
    <location>
        <begin position="699"/>
        <end position="710"/>
    </location>
</feature>
<feature type="compositionally biased region" description="Basic and acidic residues" evidence="1">
    <location>
        <begin position="661"/>
        <end position="677"/>
    </location>
</feature>
<feature type="compositionally biased region" description="Low complexity" evidence="1">
    <location>
        <begin position="967"/>
        <end position="976"/>
    </location>
</feature>
<sequence>MAVRKRCMVSFVSYALFTMSSPGQTSLAYAETAGLRSGKSTHSSPSEKELALHIELEQTVIPTQALQTRQYATISPQLSDLKTVVQDSPATGGSRRSRRRLTKSTLSGRQDTRRQSRTELRLLYVFLTVTLGIYLTKYLSRCVLPPRPAGLSSNTTLPGLQHLKAGSPLSDSLSSSSGRVRRLAASEGSDGSGESRKTMGSQEESKDPICDAPSMSENLRRVQFGNYVTSGYGIGGLFGGAHSSSGETGARGYALGVADVQAAGDNREPANVVAESASEFLEGRAPPGSRHAEASILRLVATQVMNAAATASAALPKTCHSTTCLRQALQLMSETYGMLLEEAGTLESPPSGSGDKTQSVDNPSDSGTPAAREKTSPLEHNFNSHSAERMSGSTSDAKSDEAQPVHAGRPVSLDMQLWRRLDFSLGTIFEAEDAEQDGGDDGDVGIERRSSFFTLSGRSGDDEDDTQPSTLEEAMSIVGMDEGMVGGWNPFSSTTSTSDAWGKFVTDQSDARETAGDDANDVTGGPPRRPSYSEVLQHPPARSHSAPPRSTAANGQGMAKRVAGLGQRLTSSGQRQSATSRDVSGGRRHYPSGPRVPGRRPTNRFESIDRSASHRRAGARPSLPSRPPPKPPLPQISKVGFGASGTPVQRGASQGGTPSGSEKRDGGEPSKDVKGQGEDAGQPGASGGPLGGAGGGGRRPGDDERDDDKRKKGKGSSSGGGEKKKEEQEKKAKKERDQREEAKKESKPVDGREARGKEVKQGGGGLSSDSGKGSTGEEAGKKKAKKDRGRRAIEGTAGDVTDAGVTSEATGGVPKEAEPQKDGEDRGVHGGGRGGEGPGSAGATETGDALQHDSGGIGSGSEDRDKSRSETAAREKQDSKRQKSSGGRRKKKGASVAPQTGQTTTGEAPRSAVDSEGGRAGPLAASDKNKAGTDEGGRDAKGDEDGEAATAGPRAGAQHTGEHGGETEVVGETVKVAEADEEGSDAAAQREALRTGARPKTSSAAGRRKQKVKEHHAAQAESVSTRVSAAAEDQEVPSRGRARHRTRAPDTRAGTGGSQKGVKASLGPSDGKGGQDGDVTVMSGKVTKNPVEKTSRPLSVGYDAMVASLQDKYLSIVAAYETRLRMFQAEPGVKCFMDLVDSPAFHERLFSPVEFHLLTKLLLLNEEFVCQLDSLCAVARGLHMKALEQSRAERLHKFTVDAKAKRGATKTSPFSSILSMISARGRAAHDVSIRLLRAETTQRCKIISLLHMPPFREAVLPSFVKGEAYDPDSDEILYTSEGVTLRAADPLSGVELLRDQLQHWLPLVAPAVAAVETQWWIPPSDPDEAKRQHERTEAVFHAAALFVTSNAFKNAAEQWKTSSPEMTVSDPDLKAKVETAVLRLRSYSEEAVQQMGQQLKLYAQSFRQTARANLRNPQNRWDPLPDSSHAPDIRGAAEYEARNAPGESAAAKEQATTVADVPKTQDDQGGDGPAS</sequence>
<name>A0A7J6K8V9_TOXGO</name>
<feature type="region of interest" description="Disordered" evidence="1">
    <location>
        <begin position="508"/>
        <end position="1082"/>
    </location>
</feature>
<feature type="compositionally biased region" description="Pro residues" evidence="1">
    <location>
        <begin position="624"/>
        <end position="634"/>
    </location>
</feature>
<organism evidence="2 3">
    <name type="scientific">Toxoplasma gondii</name>
    <dbReference type="NCBI Taxonomy" id="5811"/>
    <lineage>
        <taxon>Eukaryota</taxon>
        <taxon>Sar</taxon>
        <taxon>Alveolata</taxon>
        <taxon>Apicomplexa</taxon>
        <taxon>Conoidasida</taxon>
        <taxon>Coccidia</taxon>
        <taxon>Eucoccidiorida</taxon>
        <taxon>Eimeriorina</taxon>
        <taxon>Sarcocystidae</taxon>
        <taxon>Toxoplasma</taxon>
    </lineage>
</organism>
<comment type="caution">
    <text evidence="2">The sequence shown here is derived from an EMBL/GenBank/DDBJ whole genome shotgun (WGS) entry which is preliminary data.</text>
</comment>
<keyword evidence="3" id="KW-1185">Reference proteome</keyword>
<feature type="region of interest" description="Disordered" evidence="1">
    <location>
        <begin position="344"/>
        <end position="408"/>
    </location>
</feature>
<feature type="compositionally biased region" description="Basic and acidic residues" evidence="1">
    <location>
        <begin position="861"/>
        <end position="881"/>
    </location>
</feature>
<dbReference type="VEuPathDB" id="ToxoDB:TGME49_240340"/>
<dbReference type="EMBL" id="JAAUHK010000192">
    <property type="protein sequence ID" value="KAF4643414.1"/>
    <property type="molecule type" value="Genomic_DNA"/>
</dbReference>
<feature type="region of interest" description="Disordered" evidence="1">
    <location>
        <begin position="1414"/>
        <end position="1475"/>
    </location>
</feature>
<feature type="compositionally biased region" description="Polar residues" evidence="1">
    <location>
        <begin position="897"/>
        <end position="906"/>
    </location>
</feature>
<evidence type="ECO:0000313" key="2">
    <source>
        <dbReference type="EMBL" id="KAF4643414.1"/>
    </source>
</evidence>
<protein>
    <submittedName>
        <fullName evidence="2">Family E protein</fullName>
    </submittedName>
</protein>
<evidence type="ECO:0000256" key="1">
    <source>
        <dbReference type="SAM" id="MobiDB-lite"/>
    </source>
</evidence>
<feature type="compositionally biased region" description="Basic and acidic residues" evidence="1">
    <location>
        <begin position="193"/>
        <end position="209"/>
    </location>
</feature>